<sequence length="133" mass="15592">KKKHDRVVCEHEQVLNPPPKVSNCCKSLWVKYSFQRAYMPQLVSSQTVSAMSRNLGDSSPSQPKENSTGQSHHQEEIVYKLAMKLKHIGDSINHRTVQEDFQQEGRDALARFILFFFRRVHVVLHFFWNNHLM</sequence>
<organism evidence="2 3">
    <name type="scientific">Loxodonta africana</name>
    <name type="common">African elephant</name>
    <dbReference type="NCBI Taxonomy" id="9785"/>
    <lineage>
        <taxon>Eukaryota</taxon>
        <taxon>Metazoa</taxon>
        <taxon>Chordata</taxon>
        <taxon>Craniata</taxon>
        <taxon>Vertebrata</taxon>
        <taxon>Euteleostomi</taxon>
        <taxon>Mammalia</taxon>
        <taxon>Eutheria</taxon>
        <taxon>Afrotheria</taxon>
        <taxon>Proboscidea</taxon>
        <taxon>Elephantidae</taxon>
        <taxon>Loxodonta</taxon>
    </lineage>
</organism>
<dbReference type="GO" id="GO:0043065">
    <property type="term" value="P:positive regulation of apoptotic process"/>
    <property type="evidence" value="ECO:0007669"/>
    <property type="project" value="TreeGrafter"/>
</dbReference>
<proteinExistence type="predicted"/>
<dbReference type="Proteomes" id="UP000007646">
    <property type="component" value="Unassembled WGS sequence"/>
</dbReference>
<dbReference type="GO" id="GO:0005777">
    <property type="term" value="C:peroxisome"/>
    <property type="evidence" value="ECO:0007669"/>
    <property type="project" value="TreeGrafter"/>
</dbReference>
<reference evidence="2 3" key="1">
    <citation type="submission" date="2009-06" db="EMBL/GenBank/DDBJ databases">
        <title>The Genome Sequence of Loxodonta africana (African elephant).</title>
        <authorList>
            <person name="Di Palma F."/>
            <person name="Heiman D."/>
            <person name="Young S."/>
            <person name="Johnson J."/>
            <person name="Lander E.S."/>
            <person name="Lindblad-Toh K."/>
        </authorList>
    </citation>
    <scope>NUCLEOTIDE SEQUENCE [LARGE SCALE GENOMIC DNA]</scope>
    <source>
        <strain evidence="2 3">Isolate ISIS603380</strain>
    </source>
</reference>
<name>G3UFU3_LOXAF</name>
<dbReference type="GO" id="GO:0005634">
    <property type="term" value="C:nucleus"/>
    <property type="evidence" value="ECO:0007669"/>
    <property type="project" value="TreeGrafter"/>
</dbReference>
<dbReference type="InterPro" id="IPR029186">
    <property type="entry name" value="PXT1"/>
</dbReference>
<dbReference type="PANTHER" id="PTHR40381">
    <property type="entry name" value="PEROXISOMAL TESTIS-SPECIFIC PROTEIN 1"/>
    <property type="match status" value="1"/>
</dbReference>
<dbReference type="Ensembl" id="ENSLAFT00000026217.1">
    <property type="protein sequence ID" value="ENSLAFP00000026701.1"/>
    <property type="gene ID" value="ENSLAFG00000029685.1"/>
</dbReference>
<feature type="region of interest" description="Disordered" evidence="1">
    <location>
        <begin position="49"/>
        <end position="73"/>
    </location>
</feature>
<gene>
    <name evidence="2" type="primary">PXT1</name>
</gene>
<reference evidence="2" key="2">
    <citation type="submission" date="2025-08" db="UniProtKB">
        <authorList>
            <consortium name="Ensembl"/>
        </authorList>
    </citation>
    <scope>IDENTIFICATION</scope>
    <source>
        <strain evidence="2">Isolate ISIS603380</strain>
    </source>
</reference>
<reference evidence="2" key="3">
    <citation type="submission" date="2025-09" db="UniProtKB">
        <authorList>
            <consortium name="Ensembl"/>
        </authorList>
    </citation>
    <scope>IDENTIFICATION</scope>
    <source>
        <strain evidence="2">Isolate ISIS603380</strain>
    </source>
</reference>
<dbReference type="OMA" id="TIVCEPK"/>
<keyword evidence="3" id="KW-1185">Reference proteome</keyword>
<dbReference type="GeneTree" id="ENSGT00390000012893"/>
<evidence type="ECO:0000313" key="2">
    <source>
        <dbReference type="Ensembl" id="ENSLAFP00000026701.1"/>
    </source>
</evidence>
<dbReference type="eggNOG" id="ENOG502RU1V">
    <property type="taxonomic scope" value="Eukaryota"/>
</dbReference>
<evidence type="ECO:0000256" key="1">
    <source>
        <dbReference type="SAM" id="MobiDB-lite"/>
    </source>
</evidence>
<dbReference type="PANTHER" id="PTHR40381:SF1">
    <property type="entry name" value="PEROXISOMAL TESTIS-SPECIFIC PROTEIN 1"/>
    <property type="match status" value="1"/>
</dbReference>
<feature type="compositionally biased region" description="Polar residues" evidence="1">
    <location>
        <begin position="49"/>
        <end position="71"/>
    </location>
</feature>
<dbReference type="STRING" id="9785.ENSLAFP00000026701"/>
<dbReference type="FunCoup" id="G3UFU3">
    <property type="interactions" value="64"/>
</dbReference>
<dbReference type="HOGENOM" id="CLU_1911536_0_0_1"/>
<dbReference type="AlphaFoldDB" id="G3UFU3"/>
<evidence type="ECO:0000313" key="3">
    <source>
        <dbReference type="Proteomes" id="UP000007646"/>
    </source>
</evidence>
<dbReference type="Pfam" id="PF15214">
    <property type="entry name" value="PXT1"/>
    <property type="match status" value="1"/>
</dbReference>
<dbReference type="InParanoid" id="G3UFU3"/>
<accession>G3UFU3</accession>
<protein>
    <submittedName>
        <fullName evidence="2">Peroxisomal testis enriched protein 1</fullName>
    </submittedName>
</protein>